<name>A0AAQ4FJM0_AMBAM</name>
<dbReference type="Proteomes" id="UP001321473">
    <property type="component" value="Unassembled WGS sequence"/>
</dbReference>
<organism evidence="1 2">
    <name type="scientific">Amblyomma americanum</name>
    <name type="common">Lone star tick</name>
    <dbReference type="NCBI Taxonomy" id="6943"/>
    <lineage>
        <taxon>Eukaryota</taxon>
        <taxon>Metazoa</taxon>
        <taxon>Ecdysozoa</taxon>
        <taxon>Arthropoda</taxon>
        <taxon>Chelicerata</taxon>
        <taxon>Arachnida</taxon>
        <taxon>Acari</taxon>
        <taxon>Parasitiformes</taxon>
        <taxon>Ixodida</taxon>
        <taxon>Ixodoidea</taxon>
        <taxon>Ixodidae</taxon>
        <taxon>Amblyomminae</taxon>
        <taxon>Amblyomma</taxon>
    </lineage>
</organism>
<protein>
    <submittedName>
        <fullName evidence="1">Uncharacterized protein</fullName>
    </submittedName>
</protein>
<sequence length="206" mass="22956">MATAAARVDPDIVTFACMLNDEKDVFCREYGLLPPAPTAPPSDTQRHGRLLNTDYFWGVCGDLGFNPGKPTCTGSVVTRMGQRPKDPRSTFHCGTCRKELSQQNEEAVLHGRQATAIFFTFRDAVDPPHVKMSRCEILWLMYAAAKGMNATVASEWSRGRFKLGTEARTDWTNFIREVVAKDLLQRPRMGGPGEEVQVDESLFCGH</sequence>
<dbReference type="AlphaFoldDB" id="A0AAQ4FJM0"/>
<reference evidence="1 2" key="1">
    <citation type="journal article" date="2023" name="Arcadia Sci">
        <title>De novo assembly of a long-read Amblyomma americanum tick genome.</title>
        <authorList>
            <person name="Chou S."/>
            <person name="Poskanzer K.E."/>
            <person name="Rollins M."/>
            <person name="Thuy-Boun P.S."/>
        </authorList>
    </citation>
    <scope>NUCLEOTIDE SEQUENCE [LARGE SCALE GENOMIC DNA]</scope>
    <source>
        <strain evidence="1">F_SG_1</strain>
        <tissue evidence="1">Salivary glands</tissue>
    </source>
</reference>
<evidence type="ECO:0000313" key="1">
    <source>
        <dbReference type="EMBL" id="KAK8787439.1"/>
    </source>
</evidence>
<evidence type="ECO:0000313" key="2">
    <source>
        <dbReference type="Proteomes" id="UP001321473"/>
    </source>
</evidence>
<gene>
    <name evidence="1" type="ORF">V5799_022785</name>
</gene>
<comment type="caution">
    <text evidence="1">The sequence shown here is derived from an EMBL/GenBank/DDBJ whole genome shotgun (WGS) entry which is preliminary data.</text>
</comment>
<dbReference type="EMBL" id="JARKHS020001814">
    <property type="protein sequence ID" value="KAK8787439.1"/>
    <property type="molecule type" value="Genomic_DNA"/>
</dbReference>
<keyword evidence="2" id="KW-1185">Reference proteome</keyword>
<accession>A0AAQ4FJM0</accession>
<proteinExistence type="predicted"/>